<dbReference type="InterPro" id="IPR018461">
    <property type="entry name" value="Na/H_Antiport_NhaC-like_C"/>
</dbReference>
<feature type="transmembrane region" description="Helical" evidence="6">
    <location>
        <begin position="241"/>
        <end position="263"/>
    </location>
</feature>
<reference evidence="8 9" key="1">
    <citation type="submission" date="2018-01" db="EMBL/GenBank/DDBJ databases">
        <title>Whole genome sequencing of Histamine producing bacteria.</title>
        <authorList>
            <person name="Butler K."/>
        </authorList>
    </citation>
    <scope>NUCLEOTIDE SEQUENCE [LARGE SCALE GENOMIC DNA]</scope>
    <source>
        <strain evidence="8 9">JCM 12947</strain>
    </source>
</reference>
<keyword evidence="9" id="KW-1185">Reference proteome</keyword>
<dbReference type="Proteomes" id="UP000240987">
    <property type="component" value="Unassembled WGS sequence"/>
</dbReference>
<dbReference type="GO" id="GO:0005886">
    <property type="term" value="C:plasma membrane"/>
    <property type="evidence" value="ECO:0007669"/>
    <property type="project" value="UniProtKB-SubCell"/>
</dbReference>
<feature type="transmembrane region" description="Helical" evidence="6">
    <location>
        <begin position="27"/>
        <end position="54"/>
    </location>
</feature>
<proteinExistence type="predicted"/>
<name>A0A2T3JM75_9GAMM</name>
<evidence type="ECO:0000256" key="1">
    <source>
        <dbReference type="ARBA" id="ARBA00004651"/>
    </source>
</evidence>
<comment type="caution">
    <text evidence="8">The sequence shown here is derived from an EMBL/GenBank/DDBJ whole genome shotgun (WGS) entry which is preliminary data.</text>
</comment>
<dbReference type="OrthoDB" id="9762978at2"/>
<feature type="transmembrane region" description="Helical" evidence="6">
    <location>
        <begin position="66"/>
        <end position="86"/>
    </location>
</feature>
<dbReference type="PANTHER" id="PTHR43478:SF1">
    <property type="entry name" value="NA+_H+ ANTIPORTER NHAC-LIKE C-TERMINAL DOMAIN-CONTAINING PROTEIN"/>
    <property type="match status" value="1"/>
</dbReference>
<accession>A0A2T3JM75</accession>
<evidence type="ECO:0000256" key="2">
    <source>
        <dbReference type="ARBA" id="ARBA00022475"/>
    </source>
</evidence>
<keyword evidence="3 6" id="KW-0812">Transmembrane</keyword>
<sequence length="455" mass="48554">MNNWISLLPPLLAISLAITTRKAYLAIFSGIVAGSLILAPSFLSGLVSSVNAIALTLQSPSALKSLLFILMIGSIIHLLQCSGAIRRALFIITEKKWVRSRIHAQLLTFGAGFLMCLEGVGSMMMVGVIGRQLFTNHQVSKQKLAFVANGTGAPLAWLLPISSAGIFLTSLIQVQIEQGIIEGVATQLVMDSVHYQFYTLFILLSVPLLSVLPHDFKYEQEKSTIQAVETHIEQSNPSHPLWVLMAPLYLLILSIVTIATVTGSGNPINGDISNAIYWSGYIALMGSALLYRLSGIKFNQTLRWVFQGVIRILPAVIILTLAFTLSHVIGELGTGNYLAQLMVGHISEKTLPAIIFLIGIAISFATGSSGATVSILIPIALPMAAQMGLSLPLIIGAVISGAVFGDQSSPISDSIIVASSAAGCSPESHFRTQLPITLSVATMAFISYLLVTTVI</sequence>
<evidence type="ECO:0000256" key="4">
    <source>
        <dbReference type="ARBA" id="ARBA00022989"/>
    </source>
</evidence>
<evidence type="ECO:0000313" key="8">
    <source>
        <dbReference type="EMBL" id="PSU50141.1"/>
    </source>
</evidence>
<evidence type="ECO:0000313" key="9">
    <source>
        <dbReference type="Proteomes" id="UP000240987"/>
    </source>
</evidence>
<evidence type="ECO:0000256" key="3">
    <source>
        <dbReference type="ARBA" id="ARBA00022692"/>
    </source>
</evidence>
<gene>
    <name evidence="8" type="ORF">C9J12_05215</name>
</gene>
<feature type="transmembrane region" description="Helical" evidence="6">
    <location>
        <begin position="195"/>
        <end position="212"/>
    </location>
</feature>
<evidence type="ECO:0000259" key="7">
    <source>
        <dbReference type="Pfam" id="PF03553"/>
    </source>
</evidence>
<feature type="transmembrane region" description="Helical" evidence="6">
    <location>
        <begin position="384"/>
        <end position="404"/>
    </location>
</feature>
<feature type="transmembrane region" description="Helical" evidence="6">
    <location>
        <begin position="106"/>
        <end position="134"/>
    </location>
</feature>
<feature type="transmembrane region" description="Helical" evidence="6">
    <location>
        <begin position="275"/>
        <end position="293"/>
    </location>
</feature>
<dbReference type="RefSeq" id="WP_107241755.1">
    <property type="nucleotide sequence ID" value="NZ_PYMJ01000004.1"/>
</dbReference>
<feature type="transmembrane region" description="Helical" evidence="6">
    <location>
        <begin position="436"/>
        <end position="454"/>
    </location>
</feature>
<dbReference type="Pfam" id="PF03553">
    <property type="entry name" value="Na_H_antiporter"/>
    <property type="match status" value="1"/>
</dbReference>
<evidence type="ECO:0000256" key="5">
    <source>
        <dbReference type="ARBA" id="ARBA00023136"/>
    </source>
</evidence>
<comment type="subcellular location">
    <subcellularLocation>
        <location evidence="1">Cell membrane</location>
        <topology evidence="1">Multi-pass membrane protein</topology>
    </subcellularLocation>
</comment>
<feature type="domain" description="Na+/H+ antiporter NhaC-like C-terminal" evidence="7">
    <location>
        <begin position="158"/>
        <end position="451"/>
    </location>
</feature>
<dbReference type="AlphaFoldDB" id="A0A2T3JM75"/>
<dbReference type="PANTHER" id="PTHR43478">
    <property type="entry name" value="NA+/H+ ANTIPORTER-RELATED"/>
    <property type="match status" value="1"/>
</dbReference>
<feature type="transmembrane region" description="Helical" evidence="6">
    <location>
        <begin position="305"/>
        <end position="330"/>
    </location>
</feature>
<keyword evidence="4 6" id="KW-1133">Transmembrane helix</keyword>
<organism evidence="8 9">
    <name type="scientific">Photobacterium frigidiphilum</name>
    <dbReference type="NCBI Taxonomy" id="264736"/>
    <lineage>
        <taxon>Bacteria</taxon>
        <taxon>Pseudomonadati</taxon>
        <taxon>Pseudomonadota</taxon>
        <taxon>Gammaproteobacteria</taxon>
        <taxon>Vibrionales</taxon>
        <taxon>Vibrionaceae</taxon>
        <taxon>Photobacterium</taxon>
    </lineage>
</organism>
<evidence type="ECO:0000256" key="6">
    <source>
        <dbReference type="SAM" id="Phobius"/>
    </source>
</evidence>
<feature type="transmembrane region" description="Helical" evidence="6">
    <location>
        <begin position="350"/>
        <end position="377"/>
    </location>
</feature>
<protein>
    <submittedName>
        <fullName evidence="8">Sodium:proton antiporter</fullName>
    </submittedName>
</protein>
<keyword evidence="2" id="KW-1003">Cell membrane</keyword>
<keyword evidence="5 6" id="KW-0472">Membrane</keyword>
<dbReference type="EMBL" id="PYMJ01000004">
    <property type="protein sequence ID" value="PSU50141.1"/>
    <property type="molecule type" value="Genomic_DNA"/>
</dbReference>